<dbReference type="SMART" id="SM00100">
    <property type="entry name" value="cNMP"/>
    <property type="match status" value="1"/>
</dbReference>
<dbReference type="InterPro" id="IPR018488">
    <property type="entry name" value="cNMP-bd_CS"/>
</dbReference>
<feature type="transmembrane region" description="Helical" evidence="7">
    <location>
        <begin position="54"/>
        <end position="73"/>
    </location>
</feature>
<dbReference type="SUPFAM" id="SSF51206">
    <property type="entry name" value="cAMP-binding domain-like"/>
    <property type="match status" value="1"/>
</dbReference>
<feature type="transmembrane region" description="Helical" evidence="7">
    <location>
        <begin position="119"/>
        <end position="141"/>
    </location>
</feature>
<dbReference type="Proteomes" id="UP001476282">
    <property type="component" value="Unassembled WGS sequence"/>
</dbReference>
<dbReference type="CDD" id="cd00038">
    <property type="entry name" value="CAP_ED"/>
    <property type="match status" value="1"/>
</dbReference>
<dbReference type="Pfam" id="PF00924">
    <property type="entry name" value="MS_channel_2nd"/>
    <property type="match status" value="1"/>
</dbReference>
<keyword evidence="10" id="KW-1185">Reference proteome</keyword>
<feature type="domain" description="Cyclic nucleotide-binding" evidence="8">
    <location>
        <begin position="357"/>
        <end position="477"/>
    </location>
</feature>
<keyword evidence="6 7" id="KW-0472">Membrane</keyword>
<dbReference type="Pfam" id="PF00027">
    <property type="entry name" value="cNMP_binding"/>
    <property type="match status" value="1"/>
</dbReference>
<evidence type="ECO:0000256" key="1">
    <source>
        <dbReference type="ARBA" id="ARBA00004651"/>
    </source>
</evidence>
<dbReference type="Gene3D" id="3.30.70.100">
    <property type="match status" value="1"/>
</dbReference>
<evidence type="ECO:0000256" key="7">
    <source>
        <dbReference type="SAM" id="Phobius"/>
    </source>
</evidence>
<proteinExistence type="inferred from homology"/>
<dbReference type="InterPro" id="IPR045275">
    <property type="entry name" value="MscS_archaea/bacteria_type"/>
</dbReference>
<sequence length="514" mass="56023">MPALDKRRWILLDAIILGSFQTQVAMAVGAGVLLVLALWFLARLALKPAGKRPGLVFDFAAAAIATWGAGAWSFPGETWVNHAGAVAWVAGAMLAWSMVDRLVFSARFQRRRAVHMPMILRQLIGFGVLLAAVSAVLTFGYKKEITGLIATSGVAAVIVGFAMQDLIANVIGGFSIHMTHAYKVGDWLLLDDGRRAEVREINWRSTRLLDNDQVSFELPNSEIVKGRIVNLNRPGEEHAVRMRFGLDYDVPPNVAKEAILAATAEVQGVLGKPEPNVFLIDYGDSAIIYELRVWMRQARLYNLTCDQIRTQLWYELKRRDLRIPFPIRTLEKRTPNVPDHLGKAEGGAVATVLSSGVLACLSEDQAKNLVRQGGIRIHGSGEAIVRRDEEGSSMFVILDGKVAVTGRDASGARITLAHLGVGECFGEMSLLTGEKRSATVRAEGDVLLLEIRKADLAPLFEEVPELVERMGGLLEKRHLATAEASKGGAAWSGGAATGDQRVSLARRIRSFFSA</sequence>
<evidence type="ECO:0000259" key="8">
    <source>
        <dbReference type="PROSITE" id="PS50042"/>
    </source>
</evidence>
<protein>
    <recommendedName>
        <fullName evidence="8">Cyclic nucleotide-binding domain-containing protein</fullName>
    </recommendedName>
</protein>
<dbReference type="InterPro" id="IPR010920">
    <property type="entry name" value="LSM_dom_sf"/>
</dbReference>
<evidence type="ECO:0000256" key="5">
    <source>
        <dbReference type="ARBA" id="ARBA00022989"/>
    </source>
</evidence>
<evidence type="ECO:0000256" key="6">
    <source>
        <dbReference type="ARBA" id="ARBA00023136"/>
    </source>
</evidence>
<dbReference type="InterPro" id="IPR023408">
    <property type="entry name" value="MscS_beta-dom_sf"/>
</dbReference>
<feature type="transmembrane region" description="Helical" evidence="7">
    <location>
        <begin position="79"/>
        <end position="99"/>
    </location>
</feature>
<dbReference type="InterPro" id="IPR000595">
    <property type="entry name" value="cNMP-bd_dom"/>
</dbReference>
<dbReference type="SUPFAM" id="SSF82689">
    <property type="entry name" value="Mechanosensitive channel protein MscS (YggB), C-terminal domain"/>
    <property type="match status" value="1"/>
</dbReference>
<comment type="caution">
    <text evidence="9">The sequence shown here is derived from an EMBL/GenBank/DDBJ whole genome shotgun (WGS) entry which is preliminary data.</text>
</comment>
<dbReference type="Gene3D" id="2.30.30.60">
    <property type="match status" value="1"/>
</dbReference>
<dbReference type="RefSeq" id="WP_353567817.1">
    <property type="nucleotide sequence ID" value="NZ_BAABRI010000017.1"/>
</dbReference>
<comment type="similarity">
    <text evidence="2">Belongs to the MscS (TC 1.A.23) family.</text>
</comment>
<feature type="transmembrane region" description="Helical" evidence="7">
    <location>
        <begin position="20"/>
        <end position="42"/>
    </location>
</feature>
<evidence type="ECO:0000256" key="4">
    <source>
        <dbReference type="ARBA" id="ARBA00022692"/>
    </source>
</evidence>
<dbReference type="PROSITE" id="PS00889">
    <property type="entry name" value="CNMP_BINDING_2"/>
    <property type="match status" value="1"/>
</dbReference>
<keyword evidence="5 7" id="KW-1133">Transmembrane helix</keyword>
<dbReference type="SUPFAM" id="SSF50182">
    <property type="entry name" value="Sm-like ribonucleoproteins"/>
    <property type="match status" value="1"/>
</dbReference>
<keyword evidence="3" id="KW-1003">Cell membrane</keyword>
<dbReference type="Gene3D" id="2.60.120.10">
    <property type="entry name" value="Jelly Rolls"/>
    <property type="match status" value="1"/>
</dbReference>
<organism evidence="9 10">
    <name type="scientific">Haloferula sargassicola</name>
    <dbReference type="NCBI Taxonomy" id="490096"/>
    <lineage>
        <taxon>Bacteria</taxon>
        <taxon>Pseudomonadati</taxon>
        <taxon>Verrucomicrobiota</taxon>
        <taxon>Verrucomicrobiia</taxon>
        <taxon>Verrucomicrobiales</taxon>
        <taxon>Verrucomicrobiaceae</taxon>
        <taxon>Haloferula</taxon>
    </lineage>
</organism>
<dbReference type="PANTHER" id="PTHR30221:SF20">
    <property type="entry name" value="SMALL-CONDUCTANCE MECHANOSENSITIVE CHANNEL"/>
    <property type="match status" value="1"/>
</dbReference>
<dbReference type="EMBL" id="BAABRI010000017">
    <property type="protein sequence ID" value="GAA5483710.1"/>
    <property type="molecule type" value="Genomic_DNA"/>
</dbReference>
<dbReference type="InterPro" id="IPR049278">
    <property type="entry name" value="MS_channel_C"/>
</dbReference>
<evidence type="ECO:0000313" key="10">
    <source>
        <dbReference type="Proteomes" id="UP001476282"/>
    </source>
</evidence>
<dbReference type="Gene3D" id="1.10.287.1260">
    <property type="match status" value="1"/>
</dbReference>
<evidence type="ECO:0000256" key="2">
    <source>
        <dbReference type="ARBA" id="ARBA00008017"/>
    </source>
</evidence>
<keyword evidence="4 7" id="KW-0812">Transmembrane</keyword>
<dbReference type="InterPro" id="IPR018490">
    <property type="entry name" value="cNMP-bd_dom_sf"/>
</dbReference>
<evidence type="ECO:0000256" key="3">
    <source>
        <dbReference type="ARBA" id="ARBA00022475"/>
    </source>
</evidence>
<evidence type="ECO:0000313" key="9">
    <source>
        <dbReference type="EMBL" id="GAA5483710.1"/>
    </source>
</evidence>
<dbReference type="InterPro" id="IPR014710">
    <property type="entry name" value="RmlC-like_jellyroll"/>
</dbReference>
<dbReference type="InterPro" id="IPR011066">
    <property type="entry name" value="MscS_channel_C_sf"/>
</dbReference>
<dbReference type="InterPro" id="IPR006685">
    <property type="entry name" value="MscS_channel_2nd"/>
</dbReference>
<gene>
    <name evidence="9" type="ORF">Hsar01_02944</name>
</gene>
<dbReference type="Pfam" id="PF21082">
    <property type="entry name" value="MS_channel_3rd"/>
    <property type="match status" value="1"/>
</dbReference>
<reference evidence="9 10" key="1">
    <citation type="submission" date="2024-02" db="EMBL/GenBank/DDBJ databases">
        <title>Haloferula sargassicola NBRC 104335.</title>
        <authorList>
            <person name="Ichikawa N."/>
            <person name="Katano-Makiyama Y."/>
            <person name="Hidaka K."/>
        </authorList>
    </citation>
    <scope>NUCLEOTIDE SEQUENCE [LARGE SCALE GENOMIC DNA]</scope>
    <source>
        <strain evidence="9 10">NBRC 104335</strain>
    </source>
</reference>
<comment type="subcellular location">
    <subcellularLocation>
        <location evidence="1">Cell membrane</location>
        <topology evidence="1">Multi-pass membrane protein</topology>
    </subcellularLocation>
</comment>
<dbReference type="PROSITE" id="PS50042">
    <property type="entry name" value="CNMP_BINDING_3"/>
    <property type="match status" value="1"/>
</dbReference>
<name>A0ABP9UQ92_9BACT</name>
<accession>A0ABP9UQ92</accession>
<dbReference type="PANTHER" id="PTHR30221">
    <property type="entry name" value="SMALL-CONDUCTANCE MECHANOSENSITIVE CHANNEL"/>
    <property type="match status" value="1"/>
</dbReference>